<dbReference type="SUPFAM" id="SSF56059">
    <property type="entry name" value="Glutathione synthetase ATP-binding domain-like"/>
    <property type="match status" value="1"/>
</dbReference>
<evidence type="ECO:0000313" key="3">
    <source>
        <dbReference type="Proteomes" id="UP000284841"/>
    </source>
</evidence>
<protein>
    <recommendedName>
        <fullName evidence="1">Alpha-L-glutamate ligase-related protein ATP-grasp domain-containing protein</fullName>
    </recommendedName>
</protein>
<comment type="caution">
    <text evidence="2">The sequence shown here is derived from an EMBL/GenBank/DDBJ whole genome shotgun (WGS) entry which is preliminary data.</text>
</comment>
<dbReference type="AlphaFoldDB" id="A0A415E4N9"/>
<dbReference type="OrthoDB" id="8736147at2"/>
<dbReference type="Proteomes" id="UP000284841">
    <property type="component" value="Unassembled WGS sequence"/>
</dbReference>
<proteinExistence type="predicted"/>
<evidence type="ECO:0000313" key="2">
    <source>
        <dbReference type="EMBL" id="RHJ88617.1"/>
    </source>
</evidence>
<dbReference type="InterPro" id="IPR039523">
    <property type="entry name" value="RimK-rel_E_lig_ATP-grasp"/>
</dbReference>
<dbReference type="GeneID" id="83006545"/>
<feature type="domain" description="Alpha-L-glutamate ligase-related protein ATP-grasp" evidence="1">
    <location>
        <begin position="76"/>
        <end position="332"/>
    </location>
</feature>
<reference evidence="2 3" key="1">
    <citation type="submission" date="2018-08" db="EMBL/GenBank/DDBJ databases">
        <title>A genome reference for cultivated species of the human gut microbiota.</title>
        <authorList>
            <person name="Zou Y."/>
            <person name="Xue W."/>
            <person name="Luo G."/>
        </authorList>
    </citation>
    <scope>NUCLEOTIDE SEQUENCE [LARGE SCALE GENOMIC DNA]</scope>
    <source>
        <strain evidence="2 3">AM07-24</strain>
    </source>
</reference>
<accession>A0A415E4N9</accession>
<evidence type="ECO:0000259" key="1">
    <source>
        <dbReference type="Pfam" id="PF14397"/>
    </source>
</evidence>
<sequence>MFKLAKKYIKKLKLFILYWRRIVFAKNNFKCPFWKKIRANVCGGFLADQWMLYDFDHNDKSEYLSEFDWYRSRYINEPFDFLLNNKIAAAEILQQYIRVPASYMIKNHGFLTSFDSKHMEYEDAITLLKEKGKLFIKPYGAGKGNGVNILIYEDGKIFVDRDEYSEADFVKFLQGRDDWFICESMKQHQYSDNIYDKTVNTIRLITLRDIHTHQFKVFFAVQRIGTAATIPVDNGSRGGLVAKIDLETGVLSEARCLHNKNVYKVHPDSGAPIEGAVIPNWETIKVEILELADHMPYMHFIAWDILVTEDGNICIIEANTSSGVNIIQLWGGQRNDELGDFYRYHKVIKK</sequence>
<keyword evidence="3" id="KW-1185">Reference proteome</keyword>
<gene>
    <name evidence="2" type="ORF">DW099_09575</name>
</gene>
<name>A0A415E4N9_9FIRM</name>
<dbReference type="EMBL" id="QRMS01000002">
    <property type="protein sequence ID" value="RHJ88617.1"/>
    <property type="molecule type" value="Genomic_DNA"/>
</dbReference>
<dbReference type="STRING" id="1776384.GCA_900086585_04277"/>
<organism evidence="2 3">
    <name type="scientific">Emergencia timonensis</name>
    <dbReference type="NCBI Taxonomy" id="1776384"/>
    <lineage>
        <taxon>Bacteria</taxon>
        <taxon>Bacillati</taxon>
        <taxon>Bacillota</taxon>
        <taxon>Clostridia</taxon>
        <taxon>Peptostreptococcales</taxon>
        <taxon>Anaerovoracaceae</taxon>
        <taxon>Emergencia</taxon>
    </lineage>
</organism>
<dbReference type="Pfam" id="PF14397">
    <property type="entry name" value="ATPgrasp_ST"/>
    <property type="match status" value="1"/>
</dbReference>
<dbReference type="RefSeq" id="WP_067543034.1">
    <property type="nucleotide sequence ID" value="NZ_AP025567.1"/>
</dbReference>